<feature type="chain" id="PRO_5017185787" evidence="3">
    <location>
        <begin position="27"/>
        <end position="535"/>
    </location>
</feature>
<feature type="repeat" description="NHL" evidence="2">
    <location>
        <begin position="169"/>
        <end position="211"/>
    </location>
</feature>
<dbReference type="SUPFAM" id="SSF55383">
    <property type="entry name" value="Copper amine oxidase, domain N"/>
    <property type="match status" value="2"/>
</dbReference>
<dbReference type="AlphaFoldDB" id="A0A3B0CKH8"/>
<feature type="domain" description="Copper amine oxidase-like N-terminal" evidence="4">
    <location>
        <begin position="414"/>
        <end position="528"/>
    </location>
</feature>
<comment type="caution">
    <text evidence="5">The sequence shown here is derived from an EMBL/GenBank/DDBJ whole genome shotgun (WGS) entry which is preliminary data.</text>
</comment>
<dbReference type="Gene3D" id="2.120.10.30">
    <property type="entry name" value="TolB, C-terminal domain"/>
    <property type="match status" value="4"/>
</dbReference>
<dbReference type="InterPro" id="IPR012854">
    <property type="entry name" value="Cu_amine_oxidase-like_N"/>
</dbReference>
<dbReference type="InterPro" id="IPR011042">
    <property type="entry name" value="6-blade_b-propeller_TolB-like"/>
</dbReference>
<accession>A0A3B0CKH8</accession>
<sequence length="535" mass="55948">MKKSLKLIAAPLLAAALLLGGTTAFGAGIDQALVGGEGQLLAGVSTFAGKGDLGEANGKTAESTFRAPWSVLPLKDGTILVADARSNLIRRIAGDEVTTFAGITISKDAYNYPIGALLDGKSAAAVFQQPKGLAADSKGNIYVADEKNHAIRKIETNGDVTTLAGNGVLGSKDGKGKEAAFYSPQDIAVAADSTLYVADTLNHAIRKITPDGTVSTLNSKSTRSVEVAPGQYVPAGDFADGALSSAKFNEPTGLAFDAKGNLFVSDSGNQVIRYIDLATNTVSTVAGSTAVKYGASELYVTGEFADGKAAGAKFNFPRGLAVTKDGGLLIADSLNHAIRYLKDGIVRTVAGDDQAGSSDGTERNAELHHPSDVAVTSDGSLLVADAYNNKIRKVAFYELPAGVKADGTIKVVYNTRLIEFDAQPELSNGRTMVPVRVIAEGLGFDVKFAEQAETGARSVSLSKGGTTIGLTIDKSELVKTVNGGSRLTKEIDAAPYIKDDRTFVPVRFFAEELGLDVEWNESTRTVILRDKTDGQ</sequence>
<keyword evidence="3" id="KW-0732">Signal</keyword>
<evidence type="ECO:0000256" key="2">
    <source>
        <dbReference type="PROSITE-ProRule" id="PRU00504"/>
    </source>
</evidence>
<feature type="repeat" description="NHL" evidence="2">
    <location>
        <begin position="127"/>
        <end position="157"/>
    </location>
</feature>
<dbReference type="SUPFAM" id="SSF101898">
    <property type="entry name" value="NHL repeat"/>
    <property type="match status" value="1"/>
</dbReference>
<evidence type="ECO:0000313" key="6">
    <source>
        <dbReference type="Proteomes" id="UP000282311"/>
    </source>
</evidence>
<dbReference type="PANTHER" id="PTHR13833:SF71">
    <property type="entry name" value="NHL DOMAIN-CONTAINING PROTEIN"/>
    <property type="match status" value="1"/>
</dbReference>
<dbReference type="InterPro" id="IPR036582">
    <property type="entry name" value="Mao_N_sf"/>
</dbReference>
<dbReference type="EMBL" id="RBAH01000006">
    <property type="protein sequence ID" value="RKN85044.1"/>
    <property type="molecule type" value="Genomic_DNA"/>
</dbReference>
<name>A0A3B0CKH8_9BACL</name>
<proteinExistence type="predicted"/>
<gene>
    <name evidence="5" type="ORF">D7M11_11030</name>
</gene>
<dbReference type="Gene3D" id="3.30.457.10">
    <property type="entry name" value="Copper amine oxidase-like, N-terminal domain"/>
    <property type="match status" value="1"/>
</dbReference>
<organism evidence="5 6">
    <name type="scientific">Paenibacillus ginsengarvi</name>
    <dbReference type="NCBI Taxonomy" id="400777"/>
    <lineage>
        <taxon>Bacteria</taxon>
        <taxon>Bacillati</taxon>
        <taxon>Bacillota</taxon>
        <taxon>Bacilli</taxon>
        <taxon>Bacillales</taxon>
        <taxon>Paenibacillaceae</taxon>
        <taxon>Paenibacillus</taxon>
    </lineage>
</organism>
<evidence type="ECO:0000256" key="3">
    <source>
        <dbReference type="SAM" id="SignalP"/>
    </source>
</evidence>
<evidence type="ECO:0000259" key="4">
    <source>
        <dbReference type="Pfam" id="PF07833"/>
    </source>
</evidence>
<dbReference type="InterPro" id="IPR001258">
    <property type="entry name" value="NHL_repeat"/>
</dbReference>
<dbReference type="PANTHER" id="PTHR13833">
    <property type="match status" value="1"/>
</dbReference>
<keyword evidence="6" id="KW-1185">Reference proteome</keyword>
<dbReference type="Pfam" id="PF07833">
    <property type="entry name" value="Cu_amine_oxidN1"/>
    <property type="match status" value="1"/>
</dbReference>
<keyword evidence="1" id="KW-0677">Repeat</keyword>
<dbReference type="Pfam" id="PF01436">
    <property type="entry name" value="NHL"/>
    <property type="match status" value="3"/>
</dbReference>
<dbReference type="PROSITE" id="PS51125">
    <property type="entry name" value="NHL"/>
    <property type="match status" value="2"/>
</dbReference>
<dbReference type="Proteomes" id="UP000282311">
    <property type="component" value="Unassembled WGS sequence"/>
</dbReference>
<evidence type="ECO:0000313" key="5">
    <source>
        <dbReference type="EMBL" id="RKN85044.1"/>
    </source>
</evidence>
<reference evidence="5 6" key="1">
    <citation type="journal article" date="2007" name="Int. J. Syst. Evol. Microbiol.">
        <title>Paenibacillus ginsengarvi sp. nov., isolated from soil from ginseng cultivation.</title>
        <authorList>
            <person name="Yoon M.H."/>
            <person name="Ten L.N."/>
            <person name="Im W.T."/>
        </authorList>
    </citation>
    <scope>NUCLEOTIDE SEQUENCE [LARGE SCALE GENOMIC DNA]</scope>
    <source>
        <strain evidence="5 6">KCTC 13059</strain>
    </source>
</reference>
<feature type="signal peptide" evidence="3">
    <location>
        <begin position="1"/>
        <end position="26"/>
    </location>
</feature>
<dbReference type="RefSeq" id="WP_120747249.1">
    <property type="nucleotide sequence ID" value="NZ_RBAH01000006.1"/>
</dbReference>
<dbReference type="OrthoDB" id="9799230at2"/>
<evidence type="ECO:0000256" key="1">
    <source>
        <dbReference type="ARBA" id="ARBA00022737"/>
    </source>
</evidence>
<protein>
    <submittedName>
        <fullName evidence="5">Copper amine oxidase</fullName>
    </submittedName>
</protein>